<feature type="transmembrane region" description="Helical" evidence="1">
    <location>
        <begin position="104"/>
        <end position="122"/>
    </location>
</feature>
<organism evidence="2 3">
    <name type="scientific">Gimesia maris</name>
    <dbReference type="NCBI Taxonomy" id="122"/>
    <lineage>
        <taxon>Bacteria</taxon>
        <taxon>Pseudomonadati</taxon>
        <taxon>Planctomycetota</taxon>
        <taxon>Planctomycetia</taxon>
        <taxon>Planctomycetales</taxon>
        <taxon>Planctomycetaceae</taxon>
        <taxon>Gimesia</taxon>
    </lineage>
</organism>
<feature type="transmembrane region" description="Helical" evidence="1">
    <location>
        <begin position="12"/>
        <end position="31"/>
    </location>
</feature>
<reference evidence="2 3" key="1">
    <citation type="journal article" date="2018" name="Nat. Biotechnol.">
        <title>A standardized bacterial taxonomy based on genome phylogeny substantially revises the tree of life.</title>
        <authorList>
            <person name="Parks D.H."/>
            <person name="Chuvochina M."/>
            <person name="Waite D.W."/>
            <person name="Rinke C."/>
            <person name="Skarshewski A."/>
            <person name="Chaumeil P.A."/>
            <person name="Hugenholtz P."/>
        </authorList>
    </citation>
    <scope>NUCLEOTIDE SEQUENCE [LARGE SCALE GENOMIC DNA]</scope>
    <source>
        <strain evidence="2">UBA9375</strain>
    </source>
</reference>
<evidence type="ECO:0000313" key="3">
    <source>
        <dbReference type="Proteomes" id="UP000263642"/>
    </source>
</evidence>
<feature type="transmembrane region" description="Helical" evidence="1">
    <location>
        <begin position="151"/>
        <end position="169"/>
    </location>
</feature>
<dbReference type="AlphaFoldDB" id="A0A3D3RA40"/>
<feature type="transmembrane region" description="Helical" evidence="1">
    <location>
        <begin position="189"/>
        <end position="207"/>
    </location>
</feature>
<keyword evidence="1" id="KW-0812">Transmembrane</keyword>
<dbReference type="EMBL" id="DQAY01000135">
    <property type="protein sequence ID" value="HCO25734.1"/>
    <property type="molecule type" value="Genomic_DNA"/>
</dbReference>
<evidence type="ECO:0000256" key="1">
    <source>
        <dbReference type="SAM" id="Phobius"/>
    </source>
</evidence>
<keyword evidence="1" id="KW-1133">Transmembrane helix</keyword>
<gene>
    <name evidence="2" type="ORF">DIT97_22925</name>
</gene>
<dbReference type="Proteomes" id="UP000263642">
    <property type="component" value="Unassembled WGS sequence"/>
</dbReference>
<keyword evidence="1" id="KW-0472">Membrane</keyword>
<feature type="non-terminal residue" evidence="2">
    <location>
        <position position="228"/>
    </location>
</feature>
<accession>A0A3D3RA40</accession>
<protein>
    <submittedName>
        <fullName evidence="2">Uncharacterized protein</fullName>
    </submittedName>
</protein>
<sequence>MRAEPKTINESRVLHFVTIAMVLTGALALSISDADGRYSRTWIAVNFLIETTVAFLGVRYFASLKTRNGTEAFVNLILLAVMLGSLVWEPIQRTFFVNGRPFELILMFAVKNTFLVMAAAGCWKKYQQFAAWGSIFLIICAATTYSGPDMIVLAGLELILGFFWLFYSYWNTLRIALLPAVKKQNLGKYLLLSSLALVLFLIISFSSGNPVVHALKGIMPSSGGDSRV</sequence>
<feature type="transmembrane region" description="Helical" evidence="1">
    <location>
        <begin position="73"/>
        <end position="92"/>
    </location>
</feature>
<feature type="transmembrane region" description="Helical" evidence="1">
    <location>
        <begin position="43"/>
        <end position="61"/>
    </location>
</feature>
<name>A0A3D3RA40_9PLAN</name>
<comment type="caution">
    <text evidence="2">The sequence shown here is derived from an EMBL/GenBank/DDBJ whole genome shotgun (WGS) entry which is preliminary data.</text>
</comment>
<proteinExistence type="predicted"/>
<feature type="transmembrane region" description="Helical" evidence="1">
    <location>
        <begin position="129"/>
        <end position="145"/>
    </location>
</feature>
<evidence type="ECO:0000313" key="2">
    <source>
        <dbReference type="EMBL" id="HCO25734.1"/>
    </source>
</evidence>